<dbReference type="EMBL" id="KZ805315">
    <property type="protein sequence ID" value="PVI05320.1"/>
    <property type="molecule type" value="Genomic_DNA"/>
</dbReference>
<keyword evidence="3" id="KW-1185">Reference proteome</keyword>
<reference evidence="2 3" key="1">
    <citation type="journal article" date="2018" name="Sci. Rep.">
        <title>Comparative genomics provides insights into the lifestyle and reveals functional heterogeneity of dark septate endophytic fungi.</title>
        <authorList>
            <person name="Knapp D.G."/>
            <person name="Nemeth J.B."/>
            <person name="Barry K."/>
            <person name="Hainaut M."/>
            <person name="Henrissat B."/>
            <person name="Johnson J."/>
            <person name="Kuo A."/>
            <person name="Lim J.H.P."/>
            <person name="Lipzen A."/>
            <person name="Nolan M."/>
            <person name="Ohm R.A."/>
            <person name="Tamas L."/>
            <person name="Grigoriev I.V."/>
            <person name="Spatafora J.W."/>
            <person name="Nagy L.G."/>
            <person name="Kovacs G.M."/>
        </authorList>
    </citation>
    <scope>NUCLEOTIDE SEQUENCE [LARGE SCALE GENOMIC DNA]</scope>
    <source>
        <strain evidence="2 3">DSE2036</strain>
    </source>
</reference>
<evidence type="ECO:0000313" key="3">
    <source>
        <dbReference type="Proteomes" id="UP000244855"/>
    </source>
</evidence>
<evidence type="ECO:0000313" key="2">
    <source>
        <dbReference type="EMBL" id="PVI05320.1"/>
    </source>
</evidence>
<feature type="transmembrane region" description="Helical" evidence="1">
    <location>
        <begin position="79"/>
        <end position="101"/>
    </location>
</feature>
<keyword evidence="1" id="KW-1133">Transmembrane helix</keyword>
<gene>
    <name evidence="2" type="ORF">DM02DRAFT_114399</name>
</gene>
<accession>A0A2V1E7N4</accession>
<name>A0A2V1E7N4_9PLEO</name>
<evidence type="ECO:0000256" key="1">
    <source>
        <dbReference type="SAM" id="Phobius"/>
    </source>
</evidence>
<keyword evidence="1" id="KW-0812">Transmembrane</keyword>
<dbReference type="Proteomes" id="UP000244855">
    <property type="component" value="Unassembled WGS sequence"/>
</dbReference>
<organism evidence="2 3">
    <name type="scientific">Periconia macrospinosa</name>
    <dbReference type="NCBI Taxonomy" id="97972"/>
    <lineage>
        <taxon>Eukaryota</taxon>
        <taxon>Fungi</taxon>
        <taxon>Dikarya</taxon>
        <taxon>Ascomycota</taxon>
        <taxon>Pezizomycotina</taxon>
        <taxon>Dothideomycetes</taxon>
        <taxon>Pleosporomycetidae</taxon>
        <taxon>Pleosporales</taxon>
        <taxon>Massarineae</taxon>
        <taxon>Periconiaceae</taxon>
        <taxon>Periconia</taxon>
    </lineage>
</organism>
<keyword evidence="1" id="KW-0472">Membrane</keyword>
<sequence length="136" mass="15332">MAFMEYDRGEMEAVLEAAWRRGRSASALSHRPMPCQGEQLRGCPRLAAAFPRLRYAGKGGKSAKHGPWPRVAMMLFQPLSCGTSAEFFLFFFFSSFLLFFFSFCRSVTAAPAHTHTQLILRSTCMWLITMDAGCFL</sequence>
<proteinExistence type="predicted"/>
<protein>
    <submittedName>
        <fullName evidence="2">Uncharacterized protein</fullName>
    </submittedName>
</protein>
<dbReference type="AlphaFoldDB" id="A0A2V1E7N4"/>